<evidence type="ECO:0000313" key="2">
    <source>
        <dbReference type="Proteomes" id="UP000270581"/>
    </source>
</evidence>
<reference evidence="1 2" key="1">
    <citation type="submission" date="2018-11" db="EMBL/GenBank/DDBJ databases">
        <title>Genome sequences of Natronomonas sp. CBA1133.</title>
        <authorList>
            <person name="Roh S.W."/>
            <person name="Cha I.-T."/>
        </authorList>
    </citation>
    <scope>NUCLEOTIDE SEQUENCE [LARGE SCALE GENOMIC DNA]</scope>
    <source>
        <strain evidence="1 2">CBA1133</strain>
    </source>
</reference>
<dbReference type="AlphaFoldDB" id="A0AAJ4R8I5"/>
<keyword evidence="2" id="KW-1185">Reference proteome</keyword>
<dbReference type="SUPFAM" id="SSF110296">
    <property type="entry name" value="Oligoxyloglucan reducing end-specific cellobiohydrolase"/>
    <property type="match status" value="1"/>
</dbReference>
<dbReference type="RefSeq" id="WP_148040771.1">
    <property type="nucleotide sequence ID" value="NZ_QKNW01000001.1"/>
</dbReference>
<dbReference type="GO" id="GO:0010411">
    <property type="term" value="P:xyloglucan metabolic process"/>
    <property type="evidence" value="ECO:0007669"/>
    <property type="project" value="TreeGrafter"/>
</dbReference>
<accession>A0AAJ4R8I5</accession>
<sequence>MLVGTHEGLYRVPREPFESVEQLLDGRINDLWRGDSWYAATDAGLFESTDGEQWQRQSVAESVVAVTGDGACVFAGTYPARVFARDATGEWQEAEQFRACADTGRWADRSPRSDGSQVRSIAVDPTGRIVAGVEVGGALVSEDRGATWTDRSEGLHDDVHELHPVGAEEFVAATGNGLYRTTNAGRSWQRLDTDFRDFWYNYHRTVTTHDGSLFTSAAGWGPDTGTGGVFRYGDDGVDRIETPVDTGFLVGCAVASEGLYAVTLQCGDGFGQSHPAEVVRYDGEWTMLGTVPAGGRCLELG</sequence>
<dbReference type="EMBL" id="RJJC01000001">
    <property type="protein sequence ID" value="RNJ26458.1"/>
    <property type="molecule type" value="Genomic_DNA"/>
</dbReference>
<protein>
    <submittedName>
        <fullName evidence="1">Uncharacterized protein</fullName>
    </submittedName>
</protein>
<dbReference type="InterPro" id="IPR015943">
    <property type="entry name" value="WD40/YVTN_repeat-like_dom_sf"/>
</dbReference>
<proteinExistence type="predicted"/>
<dbReference type="PANTHER" id="PTHR43739">
    <property type="entry name" value="XYLOGLUCANASE (EUROFUNG)"/>
    <property type="match status" value="1"/>
</dbReference>
<dbReference type="Gene3D" id="2.130.10.10">
    <property type="entry name" value="YVTN repeat-like/Quinoprotein amine dehydrogenase"/>
    <property type="match status" value="1"/>
</dbReference>
<gene>
    <name evidence="1" type="ORF">Nmn1133_07095</name>
</gene>
<dbReference type="InterPro" id="IPR052025">
    <property type="entry name" value="Xyloglucanase_GH74"/>
</dbReference>
<dbReference type="PANTHER" id="PTHR43739:SF5">
    <property type="entry name" value="EXO-ALPHA-SIALIDASE"/>
    <property type="match status" value="1"/>
</dbReference>
<organism evidence="1 2">
    <name type="scientific">Halosegnis longus</name>
    <dbReference type="NCBI Taxonomy" id="2216012"/>
    <lineage>
        <taxon>Archaea</taxon>
        <taxon>Methanobacteriati</taxon>
        <taxon>Methanobacteriota</taxon>
        <taxon>Stenosarchaea group</taxon>
        <taxon>Halobacteria</taxon>
        <taxon>Halobacteriales</taxon>
        <taxon>Natronomonadaceae</taxon>
        <taxon>Halosegnis</taxon>
    </lineage>
</organism>
<dbReference type="Proteomes" id="UP000270581">
    <property type="component" value="Unassembled WGS sequence"/>
</dbReference>
<name>A0AAJ4R8I5_9EURY</name>
<comment type="caution">
    <text evidence="1">The sequence shown here is derived from an EMBL/GenBank/DDBJ whole genome shotgun (WGS) entry which is preliminary data.</text>
</comment>
<evidence type="ECO:0000313" key="1">
    <source>
        <dbReference type="EMBL" id="RNJ26458.1"/>
    </source>
</evidence>